<gene>
    <name evidence="2" type="ORF">NVI5450_1171</name>
</gene>
<dbReference type="InterPro" id="IPR026889">
    <property type="entry name" value="Zn_Tnp"/>
</dbReference>
<accession>A0A1L0ARQ7</accession>
<dbReference type="AlphaFoldDB" id="A0A1L0ARQ7"/>
<evidence type="ECO:0000259" key="1">
    <source>
        <dbReference type="Pfam" id="PF14319"/>
    </source>
</evidence>
<name>A0A1L0ARQ7_9GAMM</name>
<evidence type="ECO:0000313" key="2">
    <source>
        <dbReference type="EMBL" id="SGY90910.1"/>
    </source>
</evidence>
<dbReference type="Proteomes" id="UP000183794">
    <property type="component" value="Unassembled WGS sequence"/>
</dbReference>
<organism evidence="2 3">
    <name type="scientific">Moritella viscosa</name>
    <dbReference type="NCBI Taxonomy" id="80854"/>
    <lineage>
        <taxon>Bacteria</taxon>
        <taxon>Pseudomonadati</taxon>
        <taxon>Pseudomonadota</taxon>
        <taxon>Gammaproteobacteria</taxon>
        <taxon>Alteromonadales</taxon>
        <taxon>Moritellaceae</taxon>
        <taxon>Moritella</taxon>
    </lineage>
</organism>
<protein>
    <submittedName>
        <fullName evidence="2">ISPsy3, transposase</fullName>
    </submittedName>
</protein>
<reference evidence="2 3" key="1">
    <citation type="submission" date="2016-11" db="EMBL/GenBank/DDBJ databases">
        <authorList>
            <person name="Jaros S."/>
            <person name="Januszkiewicz K."/>
            <person name="Wedrychowicz H."/>
        </authorList>
    </citation>
    <scope>NUCLEOTIDE SEQUENCE [LARGE SCALE GENOMIC DNA]</scope>
    <source>
        <strain evidence="2">NVI 5450</strain>
    </source>
</reference>
<feature type="domain" description="Transposase zinc-binding" evidence="1">
    <location>
        <begin position="21"/>
        <end position="96"/>
    </location>
</feature>
<proteinExistence type="predicted"/>
<dbReference type="Pfam" id="PF14319">
    <property type="entry name" value="Zn_Tnp_IS91"/>
    <property type="match status" value="1"/>
</dbReference>
<sequence length="98" mass="11135">MHPNKPLKNLFYKNNASLTYLNQHIGLVHDAVIENVTKILACGTAVFGSRKYASSNNNCTHTKYIHQTCKSRACNSSCIKATERWVQTQQHVLPDCEW</sequence>
<dbReference type="OrthoDB" id="6979325at2"/>
<dbReference type="EMBL" id="FPLD01000038">
    <property type="protein sequence ID" value="SGY90910.1"/>
    <property type="molecule type" value="Genomic_DNA"/>
</dbReference>
<evidence type="ECO:0000313" key="3">
    <source>
        <dbReference type="Proteomes" id="UP000183794"/>
    </source>
</evidence>